<dbReference type="STRING" id="1391627.SAMN05216464_103210"/>
<dbReference type="InterPro" id="IPR036287">
    <property type="entry name" value="Rv1873-like_sf"/>
</dbReference>
<sequence>MWYIFPQVAGLGYSEMAQWYAIRNRDEAIAYLGHPILGKRLIEISETLFLVASNNATEIMGRPDDLKLRSCMTLFALLPDADPVFEAVLKKFFDGKKDPATLQMLD</sequence>
<dbReference type="EMBL" id="FNAI01000003">
    <property type="protein sequence ID" value="SDD97426.1"/>
    <property type="molecule type" value="Genomic_DNA"/>
</dbReference>
<gene>
    <name evidence="1" type="ORF">SAMN05216464_103210</name>
</gene>
<reference evidence="1 2" key="1">
    <citation type="submission" date="2016-10" db="EMBL/GenBank/DDBJ databases">
        <authorList>
            <person name="de Groot N.N."/>
        </authorList>
    </citation>
    <scope>NUCLEOTIDE SEQUENCE [LARGE SCALE GENOMIC DNA]</scope>
    <source>
        <strain evidence="1 2">47C3B</strain>
    </source>
</reference>
<organism evidence="1 2">
    <name type="scientific">Mucilaginibacter pineti</name>
    <dbReference type="NCBI Taxonomy" id="1391627"/>
    <lineage>
        <taxon>Bacteria</taxon>
        <taxon>Pseudomonadati</taxon>
        <taxon>Bacteroidota</taxon>
        <taxon>Sphingobacteriia</taxon>
        <taxon>Sphingobacteriales</taxon>
        <taxon>Sphingobacteriaceae</taxon>
        <taxon>Mucilaginibacter</taxon>
    </lineage>
</organism>
<protein>
    <submittedName>
        <fullName evidence="1">Uncharacterized protein, DUF1810 family</fullName>
    </submittedName>
</protein>
<accession>A0A1G6Z6H5</accession>
<dbReference type="Pfam" id="PF08837">
    <property type="entry name" value="DUF1810"/>
    <property type="match status" value="1"/>
</dbReference>
<evidence type="ECO:0000313" key="2">
    <source>
        <dbReference type="Proteomes" id="UP000199072"/>
    </source>
</evidence>
<keyword evidence="2" id="KW-1185">Reference proteome</keyword>
<dbReference type="AlphaFoldDB" id="A0A1G6Z6H5"/>
<dbReference type="Gene3D" id="1.25.40.380">
    <property type="entry name" value="Protein of unknown function DUF1810"/>
    <property type="match status" value="1"/>
</dbReference>
<dbReference type="Proteomes" id="UP000199072">
    <property type="component" value="Unassembled WGS sequence"/>
</dbReference>
<dbReference type="SUPFAM" id="SSF140736">
    <property type="entry name" value="Rv1873-like"/>
    <property type="match status" value="1"/>
</dbReference>
<proteinExistence type="predicted"/>
<evidence type="ECO:0000313" key="1">
    <source>
        <dbReference type="EMBL" id="SDD97426.1"/>
    </source>
</evidence>
<name>A0A1G6Z6H5_9SPHI</name>
<dbReference type="InterPro" id="IPR014937">
    <property type="entry name" value="DUF1810"/>
</dbReference>